<organism evidence="2 3">
    <name type="scientific">Oryzias javanicus</name>
    <name type="common">Javanese ricefish</name>
    <name type="synonym">Aplocheilus javanicus</name>
    <dbReference type="NCBI Taxonomy" id="123683"/>
    <lineage>
        <taxon>Eukaryota</taxon>
        <taxon>Metazoa</taxon>
        <taxon>Chordata</taxon>
        <taxon>Craniata</taxon>
        <taxon>Vertebrata</taxon>
        <taxon>Euteleostomi</taxon>
        <taxon>Actinopterygii</taxon>
        <taxon>Neopterygii</taxon>
        <taxon>Teleostei</taxon>
        <taxon>Neoteleostei</taxon>
        <taxon>Acanthomorphata</taxon>
        <taxon>Ovalentaria</taxon>
        <taxon>Atherinomorphae</taxon>
        <taxon>Beloniformes</taxon>
        <taxon>Adrianichthyidae</taxon>
        <taxon>Oryziinae</taxon>
        <taxon>Oryzias</taxon>
    </lineage>
</organism>
<dbReference type="AlphaFoldDB" id="A0A437CU13"/>
<accession>A0A437CU13</accession>
<gene>
    <name evidence="2" type="ORF">OJAV_G00107380</name>
</gene>
<reference evidence="2 3" key="2">
    <citation type="submission" date="2019-01" db="EMBL/GenBank/DDBJ databases">
        <title>A chromosome length genome reference of the Java medaka (oryzias javanicus).</title>
        <authorList>
            <person name="Herpin A."/>
            <person name="Takehana Y."/>
            <person name="Naruse K."/>
            <person name="Ansai S."/>
            <person name="Kawaguchi M."/>
        </authorList>
    </citation>
    <scope>NUCLEOTIDE SEQUENCE [LARGE SCALE GENOMIC DNA]</scope>
    <source>
        <strain evidence="2">RS831</strain>
        <tissue evidence="2">Whole body</tissue>
    </source>
</reference>
<keyword evidence="3" id="KW-1185">Reference proteome</keyword>
<name>A0A437CU13_ORYJA</name>
<reference evidence="2 3" key="1">
    <citation type="submission" date="2018-11" db="EMBL/GenBank/DDBJ databases">
        <authorList>
            <person name="Lopez-Roques C."/>
            <person name="Donnadieu C."/>
            <person name="Bouchez O."/>
            <person name="Klopp C."/>
            <person name="Cabau C."/>
            <person name="Zahm M."/>
        </authorList>
    </citation>
    <scope>NUCLEOTIDE SEQUENCE [LARGE SCALE GENOMIC DNA]</scope>
    <source>
        <strain evidence="2">RS831</strain>
        <tissue evidence="2">Whole body</tissue>
    </source>
</reference>
<protein>
    <submittedName>
        <fullName evidence="2">Uncharacterized protein</fullName>
    </submittedName>
</protein>
<proteinExistence type="predicted"/>
<evidence type="ECO:0000313" key="2">
    <source>
        <dbReference type="EMBL" id="RVE66445.1"/>
    </source>
</evidence>
<feature type="region of interest" description="Disordered" evidence="1">
    <location>
        <begin position="17"/>
        <end position="42"/>
    </location>
</feature>
<sequence length="102" mass="10943">MPGYSCGLPSACSMTAEDPETLRKRRGGGRVERPAGAGSARECRAASGGLTWMEPSSPAEPPAFSRCYTLKSLLLLPALIIRRGVRRRRSLSSRPSITLALI</sequence>
<dbReference type="Proteomes" id="UP000283210">
    <property type="component" value="Chromosome 11"/>
</dbReference>
<evidence type="ECO:0000256" key="1">
    <source>
        <dbReference type="SAM" id="MobiDB-lite"/>
    </source>
</evidence>
<dbReference type="EMBL" id="CM012447">
    <property type="protein sequence ID" value="RVE66445.1"/>
    <property type="molecule type" value="Genomic_DNA"/>
</dbReference>
<evidence type="ECO:0000313" key="3">
    <source>
        <dbReference type="Proteomes" id="UP000283210"/>
    </source>
</evidence>